<gene>
    <name evidence="1" type="ORF">QFZ36_002693</name>
</gene>
<dbReference type="EMBL" id="JAUSXB010000001">
    <property type="protein sequence ID" value="MDQ0675132.1"/>
    <property type="molecule type" value="Genomic_DNA"/>
</dbReference>
<accession>A0ABU0PME7</accession>
<evidence type="ECO:0000313" key="2">
    <source>
        <dbReference type="Proteomes" id="UP001236806"/>
    </source>
</evidence>
<protein>
    <submittedName>
        <fullName evidence="1">Uncharacterized protein</fullName>
    </submittedName>
</protein>
<sequence length="84" mass="9110">MTAINLSAPDEKEQMIQAPSTIRRVTTTDASRIDDLLNSTIGRIIPDAVELNHGIRVTRTGPGEYTVETAADIACGYTVYEDSV</sequence>
<name>A0ABU0PME7_9MICC</name>
<organism evidence="1 2">
    <name type="scientific">Pseudarthrobacter siccitolerans</name>
    <dbReference type="NCBI Taxonomy" id="861266"/>
    <lineage>
        <taxon>Bacteria</taxon>
        <taxon>Bacillati</taxon>
        <taxon>Actinomycetota</taxon>
        <taxon>Actinomycetes</taxon>
        <taxon>Micrococcales</taxon>
        <taxon>Micrococcaceae</taxon>
        <taxon>Pseudarthrobacter</taxon>
    </lineage>
</organism>
<evidence type="ECO:0000313" key="1">
    <source>
        <dbReference type="EMBL" id="MDQ0675132.1"/>
    </source>
</evidence>
<dbReference type="RefSeq" id="WP_306637204.1">
    <property type="nucleotide sequence ID" value="NZ_JAUSXB010000001.1"/>
</dbReference>
<dbReference type="Proteomes" id="UP001236806">
    <property type="component" value="Unassembled WGS sequence"/>
</dbReference>
<proteinExistence type="predicted"/>
<reference evidence="1 2" key="1">
    <citation type="submission" date="2023-07" db="EMBL/GenBank/DDBJ databases">
        <title>Comparative genomics of wheat-associated soil bacteria to identify genetic determinants of phenazine resistance.</title>
        <authorList>
            <person name="Mouncey N."/>
        </authorList>
    </citation>
    <scope>NUCLEOTIDE SEQUENCE [LARGE SCALE GENOMIC DNA]</scope>
    <source>
        <strain evidence="1 2">W1I3</strain>
    </source>
</reference>
<keyword evidence="2" id="KW-1185">Reference proteome</keyword>
<comment type="caution">
    <text evidence="1">The sequence shown here is derived from an EMBL/GenBank/DDBJ whole genome shotgun (WGS) entry which is preliminary data.</text>
</comment>